<accession>A0A8J7Y5R6</accession>
<gene>
    <name evidence="2" type="ORF">KTS45_13580</name>
</gene>
<evidence type="ECO:0000313" key="3">
    <source>
        <dbReference type="Proteomes" id="UP000766550"/>
    </source>
</evidence>
<proteinExistence type="predicted"/>
<name>A0A8J7Y5R6_9EURY</name>
<dbReference type="GO" id="GO:0016740">
    <property type="term" value="F:transferase activity"/>
    <property type="evidence" value="ECO:0007669"/>
    <property type="project" value="UniProtKB-KW"/>
</dbReference>
<dbReference type="PANTHER" id="PTHR36836:SF1">
    <property type="entry name" value="COLANIC ACID BIOSYNTHESIS PROTEIN WCAK"/>
    <property type="match status" value="1"/>
</dbReference>
<protein>
    <submittedName>
        <fullName evidence="2">Polysaccharide pyruvyl transferase family protein</fullName>
    </submittedName>
</protein>
<sequence length="341" mass="39137">MYSADQIFRGLFNPSLATREFKKQINIRLPHDFGVQGSYYTGNIGDRALGELFKKQLQQEGYRTKLFGMRVRDSNAPNRVLGGGGVLHDWYSMDQLERRLGYVSGGENGYIVGVGVPGFRSPDAKKLIANTLPDLELITVRDKRSKQNIKSICDVDVTVTACPAFLYEDPSVETKEKTGINFRPWFDEGEKSEKVLKEYFEYNDLTKASKSYIENARNICQKVDDPIFIPFHYKDEEFAKKYLDIPTLDYKFSVQKTLQRVSRVNRMVTMRYHSLIFAAICNKPILALGYAPKVTELTKQMKIPVYKPHKPISIQFSQVSNLDSIRSSAQENFNRLFEMTN</sequence>
<evidence type="ECO:0000259" key="1">
    <source>
        <dbReference type="Pfam" id="PF04230"/>
    </source>
</evidence>
<comment type="caution">
    <text evidence="2">The sequence shown here is derived from an EMBL/GenBank/DDBJ whole genome shotgun (WGS) entry which is preliminary data.</text>
</comment>
<keyword evidence="2" id="KW-0808">Transferase</keyword>
<dbReference type="OrthoDB" id="275551at2157"/>
<dbReference type="InterPro" id="IPR007345">
    <property type="entry name" value="Polysacch_pyruvyl_Trfase"/>
</dbReference>
<dbReference type="PANTHER" id="PTHR36836">
    <property type="entry name" value="COLANIC ACID BIOSYNTHESIS PROTEIN WCAK"/>
    <property type="match status" value="1"/>
</dbReference>
<organism evidence="2 3">
    <name type="scientific">Haloarcula limicola</name>
    <dbReference type="NCBI Taxonomy" id="1429915"/>
    <lineage>
        <taxon>Archaea</taxon>
        <taxon>Methanobacteriati</taxon>
        <taxon>Methanobacteriota</taxon>
        <taxon>Stenosarchaea group</taxon>
        <taxon>Halobacteria</taxon>
        <taxon>Halobacteriales</taxon>
        <taxon>Haloarculaceae</taxon>
        <taxon>Haloarcula</taxon>
    </lineage>
</organism>
<feature type="domain" description="Polysaccharide pyruvyl transferase" evidence="1">
    <location>
        <begin position="43"/>
        <end position="290"/>
    </location>
</feature>
<reference evidence="2 3" key="1">
    <citation type="submission" date="2021-06" db="EMBL/GenBank/DDBJ databases">
        <title>New haloarchaea isolates fom saline soil.</title>
        <authorList>
            <person name="Duran-Viseras A."/>
            <person name="Sanchez-Porro C.S."/>
            <person name="Ventosa A."/>
        </authorList>
    </citation>
    <scope>NUCLEOTIDE SEQUENCE [LARGE SCALE GENOMIC DNA]</scope>
    <source>
        <strain evidence="2 3">JCM 183640</strain>
    </source>
</reference>
<evidence type="ECO:0000313" key="2">
    <source>
        <dbReference type="EMBL" id="MBV0925230.1"/>
    </source>
</evidence>
<dbReference type="Proteomes" id="UP000766550">
    <property type="component" value="Unassembled WGS sequence"/>
</dbReference>
<dbReference type="AlphaFoldDB" id="A0A8J7Y5R6"/>
<dbReference type="Pfam" id="PF04230">
    <property type="entry name" value="PS_pyruv_trans"/>
    <property type="match status" value="1"/>
</dbReference>
<dbReference type="EMBL" id="JAHQXF010000002">
    <property type="protein sequence ID" value="MBV0925230.1"/>
    <property type="molecule type" value="Genomic_DNA"/>
</dbReference>
<keyword evidence="3" id="KW-1185">Reference proteome</keyword>
<dbReference type="RefSeq" id="WP_162318065.1">
    <property type="nucleotide sequence ID" value="NZ_JAHQXF010000002.1"/>
</dbReference>